<dbReference type="Proteomes" id="UP000321947">
    <property type="component" value="Unassembled WGS sequence"/>
</dbReference>
<comment type="caution">
    <text evidence="2">The sequence shown here is derived from an EMBL/GenBank/DDBJ whole genome shotgun (WGS) entry which is preliminary data.</text>
</comment>
<evidence type="ECO:0000313" key="2">
    <source>
        <dbReference type="EMBL" id="TYK04235.1"/>
    </source>
</evidence>
<reference evidence="2 3" key="1">
    <citation type="submission" date="2019-08" db="EMBL/GenBank/DDBJ databases">
        <title>Draft genome sequences of two oriental melons (Cucumis melo L. var makuwa).</title>
        <authorList>
            <person name="Kwon S.-Y."/>
        </authorList>
    </citation>
    <scope>NUCLEOTIDE SEQUENCE [LARGE SCALE GENOMIC DNA]</scope>
    <source>
        <strain evidence="3">cv. Chang Bougi</strain>
        <tissue evidence="2">Leaf</tissue>
    </source>
</reference>
<protein>
    <submittedName>
        <fullName evidence="2">Uncharacterized protein</fullName>
    </submittedName>
</protein>
<feature type="compositionally biased region" description="Polar residues" evidence="1">
    <location>
        <begin position="124"/>
        <end position="133"/>
    </location>
</feature>
<feature type="compositionally biased region" description="Low complexity" evidence="1">
    <location>
        <begin position="134"/>
        <end position="143"/>
    </location>
</feature>
<proteinExistence type="predicted"/>
<gene>
    <name evidence="2" type="ORF">E5676_scaffold758G00090</name>
</gene>
<evidence type="ECO:0000313" key="3">
    <source>
        <dbReference type="Proteomes" id="UP000321947"/>
    </source>
</evidence>
<evidence type="ECO:0000256" key="1">
    <source>
        <dbReference type="SAM" id="MobiDB-lite"/>
    </source>
</evidence>
<feature type="compositionally biased region" description="Pro residues" evidence="1">
    <location>
        <begin position="62"/>
        <end position="76"/>
    </location>
</feature>
<dbReference type="AlphaFoldDB" id="A0A5D3BYJ8"/>
<feature type="region of interest" description="Disordered" evidence="1">
    <location>
        <begin position="53"/>
        <end position="91"/>
    </location>
</feature>
<feature type="region of interest" description="Disordered" evidence="1">
    <location>
        <begin position="124"/>
        <end position="143"/>
    </location>
</feature>
<dbReference type="EMBL" id="SSTD01014481">
    <property type="protein sequence ID" value="TYK04235.1"/>
    <property type="molecule type" value="Genomic_DNA"/>
</dbReference>
<name>A0A5D3BYJ8_CUCMM</name>
<sequence length="200" mass="21925">MKMIFETDASEKGYGGIPKQDINEKESLIHFHSGGDLINKDFIVRTDSKANVSNLRSTSPAGRPPLPLPPNQPNPDTPQIASFSSPSSFKGKRPISQASALTLMCADNYAIDLSFQIVSRRRQGSSQRNLTIGSTPDPSTTLLSPTSAITSIRPLSKLEFYARTIKLAMFMPRPLVTSYQTKTILEDIVIKPEFDGPSVQ</sequence>
<accession>A0A5D3BYJ8</accession>
<organism evidence="2 3">
    <name type="scientific">Cucumis melo var. makuwa</name>
    <name type="common">Oriental melon</name>
    <dbReference type="NCBI Taxonomy" id="1194695"/>
    <lineage>
        <taxon>Eukaryota</taxon>
        <taxon>Viridiplantae</taxon>
        <taxon>Streptophyta</taxon>
        <taxon>Embryophyta</taxon>
        <taxon>Tracheophyta</taxon>
        <taxon>Spermatophyta</taxon>
        <taxon>Magnoliopsida</taxon>
        <taxon>eudicotyledons</taxon>
        <taxon>Gunneridae</taxon>
        <taxon>Pentapetalae</taxon>
        <taxon>rosids</taxon>
        <taxon>fabids</taxon>
        <taxon>Cucurbitales</taxon>
        <taxon>Cucurbitaceae</taxon>
        <taxon>Benincaseae</taxon>
        <taxon>Cucumis</taxon>
    </lineage>
</organism>